<dbReference type="PROSITE" id="PS50994">
    <property type="entry name" value="INTEGRASE"/>
    <property type="match status" value="1"/>
</dbReference>
<evidence type="ECO:0000256" key="2">
    <source>
        <dbReference type="ARBA" id="ARBA00022695"/>
    </source>
</evidence>
<dbReference type="PANTHER" id="PTHR37984:SF5">
    <property type="entry name" value="PROTEIN NYNRIN-LIKE"/>
    <property type="match status" value="1"/>
</dbReference>
<evidence type="ECO:0000313" key="8">
    <source>
        <dbReference type="EMBL" id="KAK9044818.1"/>
    </source>
</evidence>
<reference evidence="8 9" key="1">
    <citation type="journal article" date="2024" name="G3 (Bethesda)">
        <title>Genome assembly of Hibiscus sabdariffa L. provides insights into metabolisms of medicinal natural products.</title>
        <authorList>
            <person name="Kim T."/>
        </authorList>
    </citation>
    <scope>NUCLEOTIDE SEQUENCE [LARGE SCALE GENOMIC DNA]</scope>
    <source>
        <strain evidence="8">TK-2024</strain>
        <tissue evidence="8">Old leaves</tissue>
    </source>
</reference>
<keyword evidence="4" id="KW-0255">Endonuclease</keyword>
<dbReference type="Pfam" id="PF00665">
    <property type="entry name" value="rve"/>
    <property type="match status" value="1"/>
</dbReference>
<protein>
    <recommendedName>
        <fullName evidence="7">Integrase catalytic domain-containing protein</fullName>
    </recommendedName>
</protein>
<dbReference type="SUPFAM" id="SSF56672">
    <property type="entry name" value="DNA/RNA polymerases"/>
    <property type="match status" value="1"/>
</dbReference>
<dbReference type="Gene3D" id="3.10.10.10">
    <property type="entry name" value="HIV Type 1 Reverse Transcriptase, subunit A, domain 1"/>
    <property type="match status" value="1"/>
</dbReference>
<dbReference type="InterPro" id="IPR036397">
    <property type="entry name" value="RNaseH_sf"/>
</dbReference>
<organism evidence="8 9">
    <name type="scientific">Hibiscus sabdariffa</name>
    <name type="common">roselle</name>
    <dbReference type="NCBI Taxonomy" id="183260"/>
    <lineage>
        <taxon>Eukaryota</taxon>
        <taxon>Viridiplantae</taxon>
        <taxon>Streptophyta</taxon>
        <taxon>Embryophyta</taxon>
        <taxon>Tracheophyta</taxon>
        <taxon>Spermatophyta</taxon>
        <taxon>Magnoliopsida</taxon>
        <taxon>eudicotyledons</taxon>
        <taxon>Gunneridae</taxon>
        <taxon>Pentapetalae</taxon>
        <taxon>rosids</taxon>
        <taxon>malvids</taxon>
        <taxon>Malvales</taxon>
        <taxon>Malvaceae</taxon>
        <taxon>Malvoideae</taxon>
        <taxon>Hibiscus</taxon>
    </lineage>
</organism>
<feature type="domain" description="Integrase catalytic" evidence="7">
    <location>
        <begin position="419"/>
        <end position="586"/>
    </location>
</feature>
<dbReference type="Gene3D" id="3.30.420.10">
    <property type="entry name" value="Ribonuclease H-like superfamily/Ribonuclease H"/>
    <property type="match status" value="1"/>
</dbReference>
<dbReference type="CDD" id="cd09274">
    <property type="entry name" value="RNase_HI_RT_Ty3"/>
    <property type="match status" value="1"/>
</dbReference>
<dbReference type="SUPFAM" id="SSF53098">
    <property type="entry name" value="Ribonuclease H-like"/>
    <property type="match status" value="1"/>
</dbReference>
<dbReference type="EMBL" id="JBBPBN010000002">
    <property type="protein sequence ID" value="KAK9044818.1"/>
    <property type="molecule type" value="Genomic_DNA"/>
</dbReference>
<dbReference type="Gene3D" id="1.10.340.70">
    <property type="match status" value="1"/>
</dbReference>
<comment type="caution">
    <text evidence="8">The sequence shown here is derived from an EMBL/GenBank/DDBJ whole genome shotgun (WGS) entry which is preliminary data.</text>
</comment>
<name>A0ABR2U505_9ROSI</name>
<gene>
    <name evidence="8" type="ORF">V6N11_058709</name>
</gene>
<dbReference type="Pfam" id="PF17921">
    <property type="entry name" value="Integrase_H2C2"/>
    <property type="match status" value="1"/>
</dbReference>
<dbReference type="Pfam" id="PF17917">
    <property type="entry name" value="RT_RNaseH"/>
    <property type="match status" value="1"/>
</dbReference>
<dbReference type="Proteomes" id="UP001396334">
    <property type="component" value="Unassembled WGS sequence"/>
</dbReference>
<evidence type="ECO:0000313" key="9">
    <source>
        <dbReference type="Proteomes" id="UP001396334"/>
    </source>
</evidence>
<evidence type="ECO:0000256" key="5">
    <source>
        <dbReference type="ARBA" id="ARBA00022801"/>
    </source>
</evidence>
<dbReference type="InterPro" id="IPR041373">
    <property type="entry name" value="RT_RNaseH"/>
</dbReference>
<keyword evidence="1" id="KW-0808">Transferase</keyword>
<dbReference type="Gene3D" id="3.10.20.370">
    <property type="match status" value="1"/>
</dbReference>
<sequence>MHKILLEDDHKPTVGAQRRLNQAMKDVVRKEILKWLDASIIYPISDSEWVSPVQCVPKKGGIVLGHKISCHGMEVDRAMIEIIRKLPPPTTVKGICGFLGHAEAFNLLKEKLVTAPIVVPPDWTLPFKLMCDASDYVVEAVLGQRKGKIFHPIYYASKTQNEAQINYTTTEKELLALIFAFDKFRSYLIGTKVTVHTDHSAIKYLLAKKDAKPRLIRWILLLQEFDVKIIDRKGTENQVADHLSRLENKQFTTMDSAIKEMFPDEHILSITTTTANTPADALETALQEFLMSADISADQQAVPWYADYVNYIVSGIIPYNLNYQGEKQFKNNARNYFWDEPFLFKQCADQIIRRCIPEDEQRQVLEQFHSSHYGGNFGGNRTAAKVLQSGIFWPRLHRDAQAFYQQCDRCQRTGNISKRNEMPLQNILEVELFDVWGIDFMKPFPSSFGNLYILLAVDYVSKWVEAIATTHNDAKTVQRFLKKNIFTRFGIPKAIISDEGRHFDNRSIAIALEKLGVSHKLSTAYHPQTNGQVEVSNREVKTILEKFVSPNRKDWSLRLDDALWAYRTVYKTPMNMSPYRLVYDKACHLPVEIEHKAYWLVKTVNMDWDNVGQKRLLDLNELEEIRQPARANINLAREFYAYNASGENIVVNVHGKLVPTHYAAINTILDLAKDQPNIYQLMDALEDIDYEAIKDTLCLPGMEWNITGKNPGTVSHPQPAAGGKAVEHNRQTKHYADLPQPNHRSQEVSAHSFNYVWHEI</sequence>
<evidence type="ECO:0000259" key="7">
    <source>
        <dbReference type="PROSITE" id="PS50994"/>
    </source>
</evidence>
<keyword evidence="5" id="KW-0378">Hydrolase</keyword>
<evidence type="ECO:0000256" key="3">
    <source>
        <dbReference type="ARBA" id="ARBA00022722"/>
    </source>
</evidence>
<dbReference type="InterPro" id="IPR001584">
    <property type="entry name" value="Integrase_cat-core"/>
</dbReference>
<dbReference type="InterPro" id="IPR012337">
    <property type="entry name" value="RNaseH-like_sf"/>
</dbReference>
<dbReference type="InterPro" id="IPR050951">
    <property type="entry name" value="Retrovirus_Pol_polyprotein"/>
</dbReference>
<keyword evidence="3" id="KW-0540">Nuclease</keyword>
<dbReference type="InterPro" id="IPR041588">
    <property type="entry name" value="Integrase_H2C2"/>
</dbReference>
<keyword evidence="9" id="KW-1185">Reference proteome</keyword>
<accession>A0ABR2U505</accession>
<evidence type="ECO:0000256" key="1">
    <source>
        <dbReference type="ARBA" id="ARBA00022679"/>
    </source>
</evidence>
<evidence type="ECO:0000256" key="6">
    <source>
        <dbReference type="ARBA" id="ARBA00022918"/>
    </source>
</evidence>
<evidence type="ECO:0000256" key="4">
    <source>
        <dbReference type="ARBA" id="ARBA00022759"/>
    </source>
</evidence>
<proteinExistence type="predicted"/>
<dbReference type="InterPro" id="IPR043502">
    <property type="entry name" value="DNA/RNA_pol_sf"/>
</dbReference>
<keyword evidence="6" id="KW-0695">RNA-directed DNA polymerase</keyword>
<keyword evidence="2" id="KW-0548">Nucleotidyltransferase</keyword>
<dbReference type="PANTHER" id="PTHR37984">
    <property type="entry name" value="PROTEIN CBG26694"/>
    <property type="match status" value="1"/>
</dbReference>